<evidence type="ECO:0000313" key="1">
    <source>
        <dbReference type="EMBL" id="CAD9187887.1"/>
    </source>
</evidence>
<dbReference type="InterPro" id="IPR036188">
    <property type="entry name" value="FAD/NAD-bd_sf"/>
</dbReference>
<protein>
    <submittedName>
        <fullName evidence="1">Uncharacterized protein</fullName>
    </submittedName>
</protein>
<gene>
    <name evidence="1" type="ORF">ACAT0790_LOCUS64661</name>
</gene>
<reference evidence="1" key="1">
    <citation type="submission" date="2021-01" db="EMBL/GenBank/DDBJ databases">
        <authorList>
            <person name="Corre E."/>
            <person name="Pelletier E."/>
            <person name="Niang G."/>
            <person name="Scheremetjew M."/>
            <person name="Finn R."/>
            <person name="Kale V."/>
            <person name="Holt S."/>
            <person name="Cochrane G."/>
            <person name="Meng A."/>
            <person name="Brown T."/>
            <person name="Cohen L."/>
        </authorList>
    </citation>
    <scope>NUCLEOTIDE SEQUENCE</scope>
    <source>
        <strain evidence="1">OF101</strain>
    </source>
</reference>
<proteinExistence type="predicted"/>
<name>A0A7S1SAY6_ALECA</name>
<dbReference type="EMBL" id="HBGE01108472">
    <property type="protein sequence ID" value="CAD9187887.1"/>
    <property type="molecule type" value="Transcribed_RNA"/>
</dbReference>
<dbReference type="AlphaFoldDB" id="A0A7S1SAY6"/>
<sequence length="99" mass="10952">MEEEPEEVLAAAWPKAVPQYAVGHHQTLTAIDAARRRHMPWLQLVGGGFYGTRSAADEIVDARKLADTLTRRFARFPGLVENETVEDVAPRYGGGFDAE</sequence>
<organism evidence="1">
    <name type="scientific">Alexandrium catenella</name>
    <name type="common">Red tide dinoflagellate</name>
    <name type="synonym">Gonyaulax catenella</name>
    <dbReference type="NCBI Taxonomy" id="2925"/>
    <lineage>
        <taxon>Eukaryota</taxon>
        <taxon>Sar</taxon>
        <taxon>Alveolata</taxon>
        <taxon>Dinophyceae</taxon>
        <taxon>Gonyaulacales</taxon>
        <taxon>Pyrocystaceae</taxon>
        <taxon>Alexandrium</taxon>
    </lineage>
</organism>
<dbReference type="Gene3D" id="3.50.50.60">
    <property type="entry name" value="FAD/NAD(P)-binding domain"/>
    <property type="match status" value="1"/>
</dbReference>
<accession>A0A7S1SAY6</accession>